<dbReference type="AlphaFoldDB" id="A0A9P4TK94"/>
<accession>A0A9P4TK94</accession>
<dbReference type="InterPro" id="IPR021109">
    <property type="entry name" value="Peptidase_aspartic_dom_sf"/>
</dbReference>
<name>A0A9P4TK94_CURKU</name>
<dbReference type="EMBL" id="SWKU01000004">
    <property type="protein sequence ID" value="KAF3007817.1"/>
    <property type="molecule type" value="Genomic_DNA"/>
</dbReference>
<protein>
    <recommendedName>
        <fullName evidence="4">Peptidase A1 domain-containing protein</fullName>
    </recommendedName>
</protein>
<evidence type="ECO:0008006" key="4">
    <source>
        <dbReference type="Google" id="ProtNLM"/>
    </source>
</evidence>
<sequence>MGDSNNSSSAPFVFAPSQAFHGNDGRWSSFILRVGTPEQNFAVLPSTTGHETLIPMPEGCTTDDPSNCAELRGAYPFNGNVGTGFQVNASSTWNSIGLYTLDLGDRLGLDGNGLYGLDKVGLQIQNSNGLTLDSQVVAGIATKNYYVGSFGLGPKPSNFSNYDHPIPSFMRTLRDKRLIPSLSLTLGGYDASRFVANEQTFPFNKDDSIVLSPGVQKITATNTLLGTRSLLNSAIISVIDSTLPYIWLPRESCDSFVEAFGLIFDETTDLYVVNDTIHRDAGLGKSATIGIAVGISILVLTIHEAPSGEGTYWQPPPGELPTEQKYEMYQQPFEASGAKANFELPAKDAHHLLSDDSARVKGAPDGIHNTHELSGHDTDTKYQRVAELDAHKTNAIHP</sequence>
<feature type="region of interest" description="Disordered" evidence="1">
    <location>
        <begin position="358"/>
        <end position="379"/>
    </location>
</feature>
<dbReference type="Proteomes" id="UP000801428">
    <property type="component" value="Unassembled WGS sequence"/>
</dbReference>
<evidence type="ECO:0000256" key="1">
    <source>
        <dbReference type="SAM" id="MobiDB-lite"/>
    </source>
</evidence>
<proteinExistence type="predicted"/>
<dbReference type="OrthoDB" id="4074350at2759"/>
<organism evidence="2 3">
    <name type="scientific">Curvularia kusanoi</name>
    <name type="common">Cochliobolus kusanoi</name>
    <dbReference type="NCBI Taxonomy" id="90978"/>
    <lineage>
        <taxon>Eukaryota</taxon>
        <taxon>Fungi</taxon>
        <taxon>Dikarya</taxon>
        <taxon>Ascomycota</taxon>
        <taxon>Pezizomycotina</taxon>
        <taxon>Dothideomycetes</taxon>
        <taxon>Pleosporomycetidae</taxon>
        <taxon>Pleosporales</taxon>
        <taxon>Pleosporineae</taxon>
        <taxon>Pleosporaceae</taxon>
        <taxon>Curvularia</taxon>
    </lineage>
</organism>
<dbReference type="Gene3D" id="2.40.70.10">
    <property type="entry name" value="Acid Proteases"/>
    <property type="match status" value="2"/>
</dbReference>
<evidence type="ECO:0000313" key="3">
    <source>
        <dbReference type="Proteomes" id="UP000801428"/>
    </source>
</evidence>
<comment type="caution">
    <text evidence="2">The sequence shown here is derived from an EMBL/GenBank/DDBJ whole genome shotgun (WGS) entry which is preliminary data.</text>
</comment>
<evidence type="ECO:0000313" key="2">
    <source>
        <dbReference type="EMBL" id="KAF3007817.1"/>
    </source>
</evidence>
<dbReference type="SUPFAM" id="SSF50630">
    <property type="entry name" value="Acid proteases"/>
    <property type="match status" value="1"/>
</dbReference>
<feature type="compositionally biased region" description="Basic and acidic residues" evidence="1">
    <location>
        <begin position="368"/>
        <end position="379"/>
    </location>
</feature>
<keyword evidence="3" id="KW-1185">Reference proteome</keyword>
<reference evidence="2" key="1">
    <citation type="submission" date="2019-04" db="EMBL/GenBank/DDBJ databases">
        <title>Sequencing of skin fungus with MAO and IRED activity.</title>
        <authorList>
            <person name="Marsaioli A.J."/>
            <person name="Bonatto J.M.C."/>
            <person name="Reis Junior O."/>
        </authorList>
    </citation>
    <scope>NUCLEOTIDE SEQUENCE</scope>
    <source>
        <strain evidence="2">30M1</strain>
    </source>
</reference>
<gene>
    <name evidence="2" type="ORF">E8E13_010563</name>
</gene>